<dbReference type="EMBL" id="JAWWNJ010000079">
    <property type="protein sequence ID" value="KAK7002386.1"/>
    <property type="molecule type" value="Genomic_DNA"/>
</dbReference>
<protein>
    <submittedName>
        <fullName evidence="2">Uncharacterized protein</fullName>
    </submittedName>
</protein>
<feature type="region of interest" description="Disordered" evidence="1">
    <location>
        <begin position="1"/>
        <end position="112"/>
    </location>
</feature>
<keyword evidence="3" id="KW-1185">Reference proteome</keyword>
<feature type="compositionally biased region" description="Basic residues" evidence="1">
    <location>
        <begin position="82"/>
        <end position="92"/>
    </location>
</feature>
<sequence>MANGIGKSVRNSRSRPKRAAMWGRAPIRGCSNPRAVQSGVDAYTSRSPTQRGENAAKTSPSPRIQRTAKGHASLSSLPILVIHRRKGNRISRNRSVEGTPAQLPPRLADTPLSTRLPLTPVIHIRTQAKRSIRRWGWAGHPLAIHPAMHTEKRRHTPPDRERRERAQQSAYSTSSWSTNSIPRPAHNDNPIPIVLAPPPLCTIN</sequence>
<gene>
    <name evidence="2" type="ORF">R3P38DRAFT_2794899</name>
</gene>
<proteinExistence type="predicted"/>
<accession>A0AAW0A918</accession>
<evidence type="ECO:0000313" key="3">
    <source>
        <dbReference type="Proteomes" id="UP001362999"/>
    </source>
</evidence>
<name>A0AAW0A918_9AGAR</name>
<reference evidence="2 3" key="1">
    <citation type="journal article" date="2024" name="J Genomics">
        <title>Draft genome sequencing and assembly of Favolaschia claudopus CIRM-BRFM 2984 isolated from oak limbs.</title>
        <authorList>
            <person name="Navarro D."/>
            <person name="Drula E."/>
            <person name="Chaduli D."/>
            <person name="Cazenave R."/>
            <person name="Ahrendt S."/>
            <person name="Wang J."/>
            <person name="Lipzen A."/>
            <person name="Daum C."/>
            <person name="Barry K."/>
            <person name="Grigoriev I.V."/>
            <person name="Favel A."/>
            <person name="Rosso M.N."/>
            <person name="Martin F."/>
        </authorList>
    </citation>
    <scope>NUCLEOTIDE SEQUENCE [LARGE SCALE GENOMIC DNA]</scope>
    <source>
        <strain evidence="2 3">CIRM-BRFM 2984</strain>
    </source>
</reference>
<organism evidence="2 3">
    <name type="scientific">Favolaschia claudopus</name>
    <dbReference type="NCBI Taxonomy" id="2862362"/>
    <lineage>
        <taxon>Eukaryota</taxon>
        <taxon>Fungi</taxon>
        <taxon>Dikarya</taxon>
        <taxon>Basidiomycota</taxon>
        <taxon>Agaricomycotina</taxon>
        <taxon>Agaricomycetes</taxon>
        <taxon>Agaricomycetidae</taxon>
        <taxon>Agaricales</taxon>
        <taxon>Marasmiineae</taxon>
        <taxon>Mycenaceae</taxon>
        <taxon>Favolaschia</taxon>
    </lineage>
</organism>
<feature type="compositionally biased region" description="Polar residues" evidence="1">
    <location>
        <begin position="44"/>
        <end position="64"/>
    </location>
</feature>
<evidence type="ECO:0000313" key="2">
    <source>
        <dbReference type="EMBL" id="KAK7002386.1"/>
    </source>
</evidence>
<feature type="region of interest" description="Disordered" evidence="1">
    <location>
        <begin position="146"/>
        <end position="190"/>
    </location>
</feature>
<feature type="compositionally biased region" description="Basic and acidic residues" evidence="1">
    <location>
        <begin position="156"/>
        <end position="166"/>
    </location>
</feature>
<dbReference type="AlphaFoldDB" id="A0AAW0A918"/>
<evidence type="ECO:0000256" key="1">
    <source>
        <dbReference type="SAM" id="MobiDB-lite"/>
    </source>
</evidence>
<comment type="caution">
    <text evidence="2">The sequence shown here is derived from an EMBL/GenBank/DDBJ whole genome shotgun (WGS) entry which is preliminary data.</text>
</comment>
<feature type="compositionally biased region" description="Low complexity" evidence="1">
    <location>
        <begin position="167"/>
        <end position="180"/>
    </location>
</feature>
<dbReference type="Proteomes" id="UP001362999">
    <property type="component" value="Unassembled WGS sequence"/>
</dbReference>